<dbReference type="SUPFAM" id="SSF53800">
    <property type="entry name" value="Chelatase"/>
    <property type="match status" value="1"/>
</dbReference>
<dbReference type="PANTHER" id="PTHR33542:SF5">
    <property type="entry name" value="FERROCHELATASE CHE1"/>
    <property type="match status" value="1"/>
</dbReference>
<evidence type="ECO:0000313" key="4">
    <source>
        <dbReference type="Proteomes" id="UP001214553"/>
    </source>
</evidence>
<keyword evidence="1" id="KW-0479">Metal-binding</keyword>
<proteinExistence type="predicted"/>
<organism evidence="3 4">
    <name type="scientific">Microbacterium horticulturae</name>
    <dbReference type="NCBI Taxonomy" id="3028316"/>
    <lineage>
        <taxon>Bacteria</taxon>
        <taxon>Bacillati</taxon>
        <taxon>Actinomycetota</taxon>
        <taxon>Actinomycetes</taxon>
        <taxon>Micrococcales</taxon>
        <taxon>Microbacteriaceae</taxon>
        <taxon>Microbacterium</taxon>
    </lineage>
</organism>
<sequence>MPAPTLLAVSHGTDSTRGAAAIAELVARVAARLPDVDVRAAFVDVQEPDATAAASAIDGPLVIVPLLLSTGFHVRVDLQAAAAAHPSASVTSPLGPDARLAEVLATRIIDPRRPVILAAAGSRDPASAPACEQAAALLRERVAAPVHLAYLAARRPSLTEVAAQHPDALVVPYLLAHGFFHDLAARAAPDHDLAEPLLDGTGAPDAIIDLVVDRYASARG</sequence>
<keyword evidence="4" id="KW-1185">Reference proteome</keyword>
<dbReference type="EMBL" id="CP119108">
    <property type="protein sequence ID" value="WEG08591.1"/>
    <property type="molecule type" value="Genomic_DNA"/>
</dbReference>
<accession>A0ABY8BWL8</accession>
<protein>
    <submittedName>
        <fullName evidence="3">CbiX/SirB N-terminal domain-containing protein</fullName>
    </submittedName>
</protein>
<name>A0ABY8BWL8_9MICO</name>
<evidence type="ECO:0000313" key="3">
    <source>
        <dbReference type="EMBL" id="WEG08591.1"/>
    </source>
</evidence>
<dbReference type="InterPro" id="IPR050963">
    <property type="entry name" value="Sirohydro_Cobaltochel/CbiX"/>
</dbReference>
<dbReference type="Gene3D" id="3.40.50.1400">
    <property type="match status" value="2"/>
</dbReference>
<dbReference type="InterPro" id="IPR002762">
    <property type="entry name" value="CbiX-like"/>
</dbReference>
<evidence type="ECO:0000256" key="2">
    <source>
        <dbReference type="ARBA" id="ARBA00023239"/>
    </source>
</evidence>
<dbReference type="CDD" id="cd03416">
    <property type="entry name" value="CbiX_SirB_N"/>
    <property type="match status" value="1"/>
</dbReference>
<dbReference type="Proteomes" id="UP001214553">
    <property type="component" value="Chromosome"/>
</dbReference>
<evidence type="ECO:0000256" key="1">
    <source>
        <dbReference type="ARBA" id="ARBA00022723"/>
    </source>
</evidence>
<dbReference type="RefSeq" id="WP_275277919.1">
    <property type="nucleotide sequence ID" value="NZ_CP119108.1"/>
</dbReference>
<keyword evidence="2" id="KW-0456">Lyase</keyword>
<dbReference type="PANTHER" id="PTHR33542">
    <property type="entry name" value="SIROHYDROCHLORIN FERROCHELATASE, CHLOROPLASTIC"/>
    <property type="match status" value="1"/>
</dbReference>
<reference evidence="3 4" key="1">
    <citation type="submission" date="2023-03" db="EMBL/GenBank/DDBJ databases">
        <title>Genome sequence of Microbacterium sp. KACC 23027.</title>
        <authorList>
            <person name="Kim S."/>
            <person name="Heo J."/>
            <person name="Kwon S.-W."/>
        </authorList>
    </citation>
    <scope>NUCLEOTIDE SEQUENCE [LARGE SCALE GENOMIC DNA]</scope>
    <source>
        <strain evidence="3 4">KACC 23027</strain>
    </source>
</reference>
<gene>
    <name evidence="3" type="ORF">PU630_15295</name>
</gene>
<dbReference type="Pfam" id="PF01903">
    <property type="entry name" value="CbiX"/>
    <property type="match status" value="2"/>
</dbReference>